<dbReference type="RefSeq" id="WP_226393602.1">
    <property type="nucleotide sequence ID" value="NZ_JADCKB010000033.1"/>
</dbReference>
<keyword evidence="1" id="KW-1133">Transmembrane helix</keyword>
<proteinExistence type="predicted"/>
<name>A0A9D5R9G6_9FIRM</name>
<keyword evidence="1" id="KW-0472">Membrane</keyword>
<evidence type="ECO:0000259" key="2">
    <source>
        <dbReference type="Pfam" id="PF14238"/>
    </source>
</evidence>
<dbReference type="EMBL" id="JADCKB010000033">
    <property type="protein sequence ID" value="MBE5041065.1"/>
    <property type="molecule type" value="Genomic_DNA"/>
</dbReference>
<evidence type="ECO:0000256" key="1">
    <source>
        <dbReference type="SAM" id="Phobius"/>
    </source>
</evidence>
<protein>
    <submittedName>
        <fullName evidence="3">DUF4340 domain-containing protein</fullName>
    </submittedName>
</protein>
<keyword evidence="4" id="KW-1185">Reference proteome</keyword>
<dbReference type="Proteomes" id="UP000806542">
    <property type="component" value="Unassembled WGS sequence"/>
</dbReference>
<gene>
    <name evidence="3" type="ORF">INF28_11405</name>
</gene>
<reference evidence="3" key="1">
    <citation type="submission" date="2020-10" db="EMBL/GenBank/DDBJ databases">
        <title>ChiBAC.</title>
        <authorList>
            <person name="Zenner C."/>
            <person name="Hitch T.C.A."/>
            <person name="Clavel T."/>
        </authorList>
    </citation>
    <scope>NUCLEOTIDE SEQUENCE</scope>
    <source>
        <strain evidence="3">DSM 107454</strain>
    </source>
</reference>
<evidence type="ECO:0000313" key="4">
    <source>
        <dbReference type="Proteomes" id="UP000806542"/>
    </source>
</evidence>
<keyword evidence="1" id="KW-0812">Transmembrane</keyword>
<dbReference type="AlphaFoldDB" id="A0A9D5R9G6"/>
<dbReference type="Pfam" id="PF14238">
    <property type="entry name" value="DUF4340"/>
    <property type="match status" value="2"/>
</dbReference>
<organism evidence="3 4">
    <name type="scientific">Ructibacterium gallinarum</name>
    <dbReference type="NCBI Taxonomy" id="2779355"/>
    <lineage>
        <taxon>Bacteria</taxon>
        <taxon>Bacillati</taxon>
        <taxon>Bacillota</taxon>
        <taxon>Clostridia</taxon>
        <taxon>Eubacteriales</taxon>
        <taxon>Oscillospiraceae</taxon>
        <taxon>Ructibacterium</taxon>
    </lineage>
</organism>
<comment type="caution">
    <text evidence="3">The sequence shown here is derived from an EMBL/GenBank/DDBJ whole genome shotgun (WGS) entry which is preliminary data.</text>
</comment>
<dbReference type="InterPro" id="IPR025641">
    <property type="entry name" value="DUF4340"/>
</dbReference>
<feature type="transmembrane region" description="Helical" evidence="1">
    <location>
        <begin position="7"/>
        <end position="28"/>
    </location>
</feature>
<accession>A0A9D5R9G6</accession>
<sequence length="465" mass="51139">MTAKGKLIRNSVIAVAALGILAGGYYFAVKWQPAEETSDTTASTSSSIELLNAKTDEVRSVKIQNLDQTYTLLQDDEGNVSIPEIPDIEFEQMSLKSALSGFSSISAEKEITTDMQRVAEFGLNRRDVSFTVTLKDGTVRQFIVGDSLPGETTYYFMEDGGSSVYTLPSYKASSLFKSTNEYRNTNLLSLEGATISHFSVSHGSEKLLAIRPVEEGENPQNTFGASWILETPCPGEGASEDRIGKLIENFQSISILEFVDDHPADLNTYGLGSDAYTVSFTTEEGSYTLRLGKAAEDGVYMQWNDGISVYLGDAAYLSAVSGMDPMLYVEKFVHIANIEDMAAVTITKDGNTYTMEIGDGEEEENPDKYKINGAVTKADDFKKIYQQVIGIMFVEQGNFVVQGEPFMTVTYQFKDGHSDTMKYYEYDERYYVAERSTGTRLTVLKTTLNELFGTLSAAAGTSSAE</sequence>
<evidence type="ECO:0000313" key="3">
    <source>
        <dbReference type="EMBL" id="MBE5041065.1"/>
    </source>
</evidence>
<feature type="domain" description="DUF4340" evidence="2">
    <location>
        <begin position="87"/>
        <end position="218"/>
    </location>
</feature>
<feature type="domain" description="DUF4340" evidence="2">
    <location>
        <begin position="240"/>
        <end position="379"/>
    </location>
</feature>